<dbReference type="GO" id="GO:0023052">
    <property type="term" value="P:signaling"/>
    <property type="evidence" value="ECO:0007669"/>
    <property type="project" value="InterPro"/>
</dbReference>
<feature type="compositionally biased region" description="Polar residues" evidence="2">
    <location>
        <begin position="356"/>
        <end position="365"/>
    </location>
</feature>
<dbReference type="EMBL" id="LR899733">
    <property type="protein sequence ID" value="CAD7242105.1"/>
    <property type="molecule type" value="Genomic_DNA"/>
</dbReference>
<dbReference type="Pfam" id="PF03359">
    <property type="entry name" value="GKAP"/>
    <property type="match status" value="1"/>
</dbReference>
<dbReference type="EMBL" id="CAJPEV010000216">
    <property type="protein sequence ID" value="CAG0882508.1"/>
    <property type="molecule type" value="Genomic_DNA"/>
</dbReference>
<dbReference type="GO" id="GO:0099572">
    <property type="term" value="C:postsynaptic specialization"/>
    <property type="evidence" value="ECO:0007669"/>
    <property type="project" value="TreeGrafter"/>
</dbReference>
<comment type="similarity">
    <text evidence="1">Belongs to the SAPAP family.</text>
</comment>
<feature type="region of interest" description="Disordered" evidence="2">
    <location>
        <begin position="325"/>
        <end position="392"/>
    </location>
</feature>
<feature type="region of interest" description="Disordered" evidence="2">
    <location>
        <begin position="287"/>
        <end position="310"/>
    </location>
</feature>
<gene>
    <name evidence="3" type="ORF">DSTB1V02_LOCUS2078</name>
</gene>
<feature type="region of interest" description="Disordered" evidence="2">
    <location>
        <begin position="534"/>
        <end position="608"/>
    </location>
</feature>
<feature type="compositionally biased region" description="Basic and acidic residues" evidence="2">
    <location>
        <begin position="560"/>
        <end position="579"/>
    </location>
</feature>
<evidence type="ECO:0000313" key="4">
    <source>
        <dbReference type="Proteomes" id="UP000677054"/>
    </source>
</evidence>
<dbReference type="OrthoDB" id="10023951at2759"/>
<name>A0A7R8X6V2_9CRUS</name>
<organism evidence="3">
    <name type="scientific">Darwinula stevensoni</name>
    <dbReference type="NCBI Taxonomy" id="69355"/>
    <lineage>
        <taxon>Eukaryota</taxon>
        <taxon>Metazoa</taxon>
        <taxon>Ecdysozoa</taxon>
        <taxon>Arthropoda</taxon>
        <taxon>Crustacea</taxon>
        <taxon>Oligostraca</taxon>
        <taxon>Ostracoda</taxon>
        <taxon>Podocopa</taxon>
        <taxon>Podocopida</taxon>
        <taxon>Darwinulocopina</taxon>
        <taxon>Darwinuloidea</taxon>
        <taxon>Darwinulidae</taxon>
        <taxon>Darwinula</taxon>
    </lineage>
</organism>
<evidence type="ECO:0000256" key="1">
    <source>
        <dbReference type="ARBA" id="ARBA00008839"/>
    </source>
</evidence>
<accession>A0A7R8X6V2</accession>
<dbReference type="GO" id="GO:0098978">
    <property type="term" value="C:glutamatergic synapse"/>
    <property type="evidence" value="ECO:0007669"/>
    <property type="project" value="TreeGrafter"/>
</dbReference>
<evidence type="ECO:0000313" key="3">
    <source>
        <dbReference type="EMBL" id="CAD7242105.1"/>
    </source>
</evidence>
<sequence>MRLLMMDFALEIYCHSQRENVLYALASAASHQALKSLSIDLASHGSGALIHSQGSLRRRVGSVEILEERTPPSPSAWKPSYVHLSCSVSGYSEVTRYNSKLREGWRSRDNSPARITLLLRRSQDSESLKSPNLVISSHNPRGASTSQSKEMLSSPFKVREIQRQQAVNGSSRFVAQNRSVSADRGQARRWFYVENEIPIDDTPCERQSRPTRRNMLNNGPQVNGNHGPNGKAIPNGNGVNGSGESENEYSEVIASGQSFIQQRIERLYGPGSGAQLCKLNRRKSQAEEQLGLDKENVLPFQNGKEENGDEQPAVFRHLRQEFREQLPAKKPSLTGSPPVTSPEKTTASPVAKKVQKLSSIENVVQPSSSSLPVSSSSPPPSSSSSSAEEGSKLLEDSDIAIAPPLFPSVSPEKKTTEVKDGQYFMKALEEQRHQIEEVMSKAEADLASGQVPEDVCGSIRVAIGKAGLLCEQKFSQFHGLCLQNMNPSEGNTKVTAEDLAGFWDLVGIQVADIHETFARIDLLRQNGWIEKTTSPVKEKSAGKKGQGGARKKTSTSTQKSQKEKERDEERRRRLQEAKKRMQVQSKVNSDSNLQIYCQSQSPPSSDDV</sequence>
<feature type="compositionally biased region" description="Low complexity" evidence="2">
    <location>
        <begin position="366"/>
        <end position="386"/>
    </location>
</feature>
<feature type="compositionally biased region" description="Polar residues" evidence="2">
    <location>
        <begin position="582"/>
        <end position="608"/>
    </location>
</feature>
<feature type="compositionally biased region" description="Polar residues" evidence="2">
    <location>
        <begin position="214"/>
        <end position="226"/>
    </location>
</feature>
<proteinExistence type="inferred from homology"/>
<dbReference type="AlphaFoldDB" id="A0A7R8X6V2"/>
<feature type="compositionally biased region" description="Polar residues" evidence="2">
    <location>
        <begin position="333"/>
        <end position="348"/>
    </location>
</feature>
<dbReference type="InterPro" id="IPR005026">
    <property type="entry name" value="SAPAP"/>
</dbReference>
<reference evidence="3" key="1">
    <citation type="submission" date="2020-11" db="EMBL/GenBank/DDBJ databases">
        <authorList>
            <person name="Tran Van P."/>
        </authorList>
    </citation>
    <scope>NUCLEOTIDE SEQUENCE</scope>
</reference>
<dbReference type="GO" id="GO:0060090">
    <property type="term" value="F:molecular adaptor activity"/>
    <property type="evidence" value="ECO:0007669"/>
    <property type="project" value="TreeGrafter"/>
</dbReference>
<dbReference type="PANTHER" id="PTHR12353">
    <property type="entry name" value="DISKS LARGE-ASSOCIATED PROTEIN DAP SAP90/PSD-95-ASSOCIATED PROTEIN"/>
    <property type="match status" value="1"/>
</dbReference>
<evidence type="ECO:0000256" key="2">
    <source>
        <dbReference type="SAM" id="MobiDB-lite"/>
    </source>
</evidence>
<feature type="region of interest" description="Disordered" evidence="2">
    <location>
        <begin position="128"/>
        <end position="149"/>
    </location>
</feature>
<protein>
    <submittedName>
        <fullName evidence="3">Uncharacterized protein</fullName>
    </submittedName>
</protein>
<keyword evidence="4" id="KW-1185">Reference proteome</keyword>
<feature type="region of interest" description="Disordered" evidence="2">
    <location>
        <begin position="201"/>
        <end position="248"/>
    </location>
</feature>
<dbReference type="PANTHER" id="PTHR12353:SF31">
    <property type="entry name" value="LD44824P"/>
    <property type="match status" value="1"/>
</dbReference>
<dbReference type="Proteomes" id="UP000677054">
    <property type="component" value="Unassembled WGS sequence"/>
</dbReference>